<protein>
    <submittedName>
        <fullName evidence="2">Enoyl-CoA hydratase/isomerase family protein</fullName>
    </submittedName>
</protein>
<dbReference type="InterPro" id="IPR051683">
    <property type="entry name" value="Enoyl-CoA_Hydratase/Isomerase"/>
</dbReference>
<organism evidence="2 3">
    <name type="scientific">Albibacterium profundi</name>
    <dbReference type="NCBI Taxonomy" id="3134906"/>
    <lineage>
        <taxon>Bacteria</taxon>
        <taxon>Pseudomonadati</taxon>
        <taxon>Bacteroidota</taxon>
        <taxon>Sphingobacteriia</taxon>
        <taxon>Sphingobacteriales</taxon>
        <taxon>Sphingobacteriaceae</taxon>
        <taxon>Albibacterium</taxon>
    </lineage>
</organism>
<proteinExistence type="inferred from homology"/>
<dbReference type="EMBL" id="JBBVGT010000003">
    <property type="protein sequence ID" value="MFB5946949.1"/>
    <property type="molecule type" value="Genomic_DNA"/>
</dbReference>
<dbReference type="Proteomes" id="UP001580928">
    <property type="component" value="Unassembled WGS sequence"/>
</dbReference>
<evidence type="ECO:0000313" key="2">
    <source>
        <dbReference type="EMBL" id="MFB5946949.1"/>
    </source>
</evidence>
<comment type="similarity">
    <text evidence="1">Belongs to the enoyl-CoA hydratase/isomerase family.</text>
</comment>
<evidence type="ECO:0000313" key="3">
    <source>
        <dbReference type="Proteomes" id="UP001580928"/>
    </source>
</evidence>
<evidence type="ECO:0000256" key="1">
    <source>
        <dbReference type="ARBA" id="ARBA00005254"/>
    </source>
</evidence>
<dbReference type="InterPro" id="IPR001753">
    <property type="entry name" value="Enoyl-CoA_hydra/iso"/>
</dbReference>
<dbReference type="SUPFAM" id="SSF52096">
    <property type="entry name" value="ClpP/crotonase"/>
    <property type="match status" value="1"/>
</dbReference>
<dbReference type="PANTHER" id="PTHR42964">
    <property type="entry name" value="ENOYL-COA HYDRATASE"/>
    <property type="match status" value="1"/>
</dbReference>
<accession>A0ABV5CHB4</accession>
<dbReference type="InterPro" id="IPR029045">
    <property type="entry name" value="ClpP/crotonase-like_dom_sf"/>
</dbReference>
<dbReference type="PANTHER" id="PTHR42964:SF1">
    <property type="entry name" value="POLYKETIDE BIOSYNTHESIS ENOYL-COA HYDRATASE PKSH-RELATED"/>
    <property type="match status" value="1"/>
</dbReference>
<gene>
    <name evidence="2" type="ORF">WKR92_14035</name>
</gene>
<sequence length="258" mass="28368">MYDPAENQGYIKKEVDSYGVARIEFGHPSHNAFPAALLKELAATITEAGKDQNVKVLLLKSDGNRSFCAGASFDELIDIKTESAGKTFFSGFAYVFNAIRLCKKMVIAQVQGKAIGGGVGLVAACDYVFATQHAQIRLSELGINIGPFVIAPVVKRKIGLVPFVELTLNPDQWRDAPWAKQHGLFQEIFDTMEEMEEAASGFSKRLASYNIDALRALKKVFWDGTEGWDTLLYENAAISGKLVLNKDAKESLKKIKGR</sequence>
<dbReference type="RefSeq" id="WP_375558478.1">
    <property type="nucleotide sequence ID" value="NZ_JBBVGT010000003.1"/>
</dbReference>
<keyword evidence="3" id="KW-1185">Reference proteome</keyword>
<comment type="caution">
    <text evidence="2">The sequence shown here is derived from an EMBL/GenBank/DDBJ whole genome shotgun (WGS) entry which is preliminary data.</text>
</comment>
<reference evidence="2 3" key="1">
    <citation type="submission" date="2024-04" db="EMBL/GenBank/DDBJ databases">
        <title>Albibacterium profundi sp. nov., isolated from sediment of the Challenger Deep of Mariana Trench.</title>
        <authorList>
            <person name="Wang Y."/>
        </authorList>
    </citation>
    <scope>NUCLEOTIDE SEQUENCE [LARGE SCALE GENOMIC DNA]</scope>
    <source>
        <strain evidence="2 3">RHL897</strain>
    </source>
</reference>
<dbReference type="CDD" id="cd06558">
    <property type="entry name" value="crotonase-like"/>
    <property type="match status" value="1"/>
</dbReference>
<name>A0ABV5CHB4_9SPHI</name>
<dbReference type="Gene3D" id="3.90.226.10">
    <property type="entry name" value="2-enoyl-CoA Hydratase, Chain A, domain 1"/>
    <property type="match status" value="1"/>
</dbReference>
<dbReference type="Pfam" id="PF00378">
    <property type="entry name" value="ECH_1"/>
    <property type="match status" value="1"/>
</dbReference>